<dbReference type="NCBIfam" id="TIGR01509">
    <property type="entry name" value="HAD-SF-IA-v3"/>
    <property type="match status" value="1"/>
</dbReference>
<dbReference type="InterPro" id="IPR023198">
    <property type="entry name" value="PGP-like_dom2"/>
</dbReference>
<organism evidence="1 2">
    <name type="scientific">Paenibacillus glacialis</name>
    <dbReference type="NCBI Taxonomy" id="494026"/>
    <lineage>
        <taxon>Bacteria</taxon>
        <taxon>Bacillati</taxon>
        <taxon>Bacillota</taxon>
        <taxon>Bacilli</taxon>
        <taxon>Bacillales</taxon>
        <taxon>Paenibacillaceae</taxon>
        <taxon>Paenibacillus</taxon>
    </lineage>
</organism>
<dbReference type="OrthoDB" id="9797743at2"/>
<dbReference type="STRING" id="494026.PGLA_09335"/>
<dbReference type="PANTHER" id="PTHR18901">
    <property type="entry name" value="2-DEOXYGLUCOSE-6-PHOSPHATE PHOSPHATASE 2"/>
    <property type="match status" value="1"/>
</dbReference>
<dbReference type="RefSeq" id="WP_068531881.1">
    <property type="nucleotide sequence ID" value="NZ_LVJH01000016.1"/>
</dbReference>
<dbReference type="InterPro" id="IPR036412">
    <property type="entry name" value="HAD-like_sf"/>
</dbReference>
<dbReference type="SUPFAM" id="SSF56784">
    <property type="entry name" value="HAD-like"/>
    <property type="match status" value="1"/>
</dbReference>
<dbReference type="PANTHER" id="PTHR18901:SF38">
    <property type="entry name" value="PSEUDOURIDINE-5'-PHOSPHATASE"/>
    <property type="match status" value="1"/>
</dbReference>
<dbReference type="EMBL" id="LVJH01000016">
    <property type="protein sequence ID" value="OAB43185.1"/>
    <property type="molecule type" value="Genomic_DNA"/>
</dbReference>
<sequence length="222" mass="25513">MIKALIFDFDGTIIDTETPWYVAFREAYNEYGVELTQELYSQCVGTDLNRFDPYEYLITEKKLPIDREVFRSSIHLRHKELMDLENIRPGVIEYLEAAKDAGLRIGLASSSPMKWVGKYLDQLNIRHYFECIRTSEHVTHVKPDPELYLQTLECLQVNADEAIAIEDSLHGARAAAAAGMHCVVTPNEMTSFMEFDSVFHRANSLSDVNFVQLINHTFKDRS</sequence>
<dbReference type="InterPro" id="IPR006439">
    <property type="entry name" value="HAD-SF_hydro_IA"/>
</dbReference>
<dbReference type="Proteomes" id="UP000076967">
    <property type="component" value="Unassembled WGS sequence"/>
</dbReference>
<proteinExistence type="predicted"/>
<dbReference type="InterPro" id="IPR041492">
    <property type="entry name" value="HAD_2"/>
</dbReference>
<accession>A0A168LCD5</accession>
<dbReference type="Gene3D" id="3.40.50.1000">
    <property type="entry name" value="HAD superfamily/HAD-like"/>
    <property type="match status" value="1"/>
</dbReference>
<evidence type="ECO:0000313" key="1">
    <source>
        <dbReference type="EMBL" id="OAB43185.1"/>
    </source>
</evidence>
<name>A0A168LCD5_9BACL</name>
<dbReference type="PRINTS" id="PR00413">
    <property type="entry name" value="HADHALOGNASE"/>
</dbReference>
<reference evidence="1 2" key="1">
    <citation type="submission" date="2016-03" db="EMBL/GenBank/DDBJ databases">
        <title>Draft genome sequence of Paenibacillus glacialis DSM 22343.</title>
        <authorList>
            <person name="Shin S.-K."/>
            <person name="Yi H."/>
        </authorList>
    </citation>
    <scope>NUCLEOTIDE SEQUENCE [LARGE SCALE GENOMIC DNA]</scope>
    <source>
        <strain evidence="1 2">DSM 22343</strain>
    </source>
</reference>
<dbReference type="InterPro" id="IPR023214">
    <property type="entry name" value="HAD_sf"/>
</dbReference>
<dbReference type="Pfam" id="PF13419">
    <property type="entry name" value="HAD_2"/>
    <property type="match status" value="1"/>
</dbReference>
<dbReference type="SFLD" id="SFLDS00003">
    <property type="entry name" value="Haloacid_Dehalogenase"/>
    <property type="match status" value="1"/>
</dbReference>
<evidence type="ECO:0000313" key="2">
    <source>
        <dbReference type="Proteomes" id="UP000076967"/>
    </source>
</evidence>
<gene>
    <name evidence="1" type="ORF">PGLA_09335</name>
</gene>
<comment type="caution">
    <text evidence="1">The sequence shown here is derived from an EMBL/GenBank/DDBJ whole genome shotgun (WGS) entry which is preliminary data.</text>
</comment>
<protein>
    <submittedName>
        <fullName evidence="1">Phosphoglycolate phosphatase</fullName>
    </submittedName>
</protein>
<keyword evidence="2" id="KW-1185">Reference proteome</keyword>
<dbReference type="Gene3D" id="1.10.150.240">
    <property type="entry name" value="Putative phosphatase, domain 2"/>
    <property type="match status" value="1"/>
</dbReference>
<dbReference type="SFLD" id="SFLDG01129">
    <property type="entry name" value="C1.5:_HAD__Beta-PGM__Phosphata"/>
    <property type="match status" value="1"/>
</dbReference>
<dbReference type="AlphaFoldDB" id="A0A168LCD5"/>